<dbReference type="SUPFAM" id="SSF52266">
    <property type="entry name" value="SGNH hydrolase"/>
    <property type="match status" value="1"/>
</dbReference>
<dbReference type="Pfam" id="PF13472">
    <property type="entry name" value="Lipase_GDSL_2"/>
    <property type="match status" value="1"/>
</dbReference>
<accession>K4LU24</accession>
<feature type="domain" description="SGNH hydrolase-type esterase" evidence="1">
    <location>
        <begin position="9"/>
        <end position="172"/>
    </location>
</feature>
<dbReference type="PANTHER" id="PTHR30383:SF5">
    <property type="entry name" value="SGNH HYDROLASE-TYPE ESTERASE DOMAIN-CONTAINING PROTEIN"/>
    <property type="match status" value="1"/>
</dbReference>
<dbReference type="GO" id="GO:0004622">
    <property type="term" value="F:phosphatidylcholine lysophospholipase activity"/>
    <property type="evidence" value="ECO:0007669"/>
    <property type="project" value="TreeGrafter"/>
</dbReference>
<dbReference type="EMBL" id="CP003732">
    <property type="protein sequence ID" value="AFV11534.1"/>
    <property type="molecule type" value="Genomic_DNA"/>
</dbReference>
<dbReference type="Gene3D" id="3.40.50.1110">
    <property type="entry name" value="SGNH hydrolase"/>
    <property type="match status" value="1"/>
</dbReference>
<dbReference type="Proteomes" id="UP000000467">
    <property type="component" value="Chromosome"/>
</dbReference>
<organism evidence="2 3">
    <name type="scientific">Thermacetogenium phaeum (strain ATCC BAA-254 / DSM 26808 / PB)</name>
    <dbReference type="NCBI Taxonomy" id="1089553"/>
    <lineage>
        <taxon>Bacteria</taxon>
        <taxon>Bacillati</taxon>
        <taxon>Bacillota</taxon>
        <taxon>Clostridia</taxon>
        <taxon>Thermoanaerobacterales</taxon>
        <taxon>Thermoanaerobacteraceae</taxon>
        <taxon>Thermacetogenium</taxon>
    </lineage>
</organism>
<gene>
    <name evidence="2" type="ordered locus">Tph_c13170</name>
</gene>
<dbReference type="PANTHER" id="PTHR30383">
    <property type="entry name" value="THIOESTERASE 1/PROTEASE 1/LYSOPHOSPHOLIPASE L1"/>
    <property type="match status" value="1"/>
</dbReference>
<dbReference type="OrthoDB" id="9777593at2"/>
<evidence type="ECO:0000259" key="1">
    <source>
        <dbReference type="Pfam" id="PF13472"/>
    </source>
</evidence>
<dbReference type="HOGENOM" id="CLU_051989_9_0_9"/>
<dbReference type="KEGG" id="tpz:Tph_c13170"/>
<dbReference type="RefSeq" id="WP_015050415.1">
    <property type="nucleotide sequence ID" value="NC_018870.1"/>
</dbReference>
<dbReference type="InterPro" id="IPR051532">
    <property type="entry name" value="Ester_Hydrolysis_Enzymes"/>
</dbReference>
<dbReference type="eggNOG" id="COG2755">
    <property type="taxonomic scope" value="Bacteria"/>
</dbReference>
<proteinExistence type="predicted"/>
<evidence type="ECO:0000313" key="3">
    <source>
        <dbReference type="Proteomes" id="UP000000467"/>
    </source>
</evidence>
<dbReference type="AlphaFoldDB" id="K4LU24"/>
<dbReference type="InterPro" id="IPR013830">
    <property type="entry name" value="SGNH_hydro"/>
</dbReference>
<dbReference type="InterPro" id="IPR036514">
    <property type="entry name" value="SGNH_hydro_sf"/>
</dbReference>
<protein>
    <submittedName>
        <fullName evidence="2">Lipolytic enzyme G-D-S-L family</fullName>
    </submittedName>
</protein>
<name>K4LU24_THEPS</name>
<dbReference type="STRING" id="1089553.Tph_c13170"/>
<evidence type="ECO:0000313" key="2">
    <source>
        <dbReference type="EMBL" id="AFV11534.1"/>
    </source>
</evidence>
<sequence length="187" mass="20870">MQCVRKIVCLGDSLTYGYPYGLEASWVNYVSRNSSFELVNAGVNGNTFEDMVGRYEGDVRRHRPDAVVILGGTNDAHCSEISCDQAIYCLGKIIVSALKDGIRPVVATPIPVADDDAVNAKLQRIVSDARRLSEELRLSLLDFAAPFYNEQGAIREELYIDGVHPNRDGYEVMGKTALNFFLHYFQR</sequence>
<reference evidence="2 3" key="1">
    <citation type="journal article" date="2012" name="BMC Genomics">
        <title>Genome-guided analysis of physiological and morphological traits of the fermentative acetate oxidizer Thermacetogenium phaeum.</title>
        <authorList>
            <person name="Oehler D."/>
            <person name="Poehlein A."/>
            <person name="Leimbach A."/>
            <person name="Muller N."/>
            <person name="Daniel R."/>
            <person name="Gottschalk G."/>
            <person name="Schink B."/>
        </authorList>
    </citation>
    <scope>NUCLEOTIDE SEQUENCE [LARGE SCALE GENOMIC DNA]</scope>
    <source>
        <strain evidence="3">ATCC BAA-254 / DSM 26808 / PB</strain>
    </source>
</reference>
<keyword evidence="3" id="KW-1185">Reference proteome</keyword>